<feature type="coiled-coil region" evidence="1">
    <location>
        <begin position="31"/>
        <end position="76"/>
    </location>
</feature>
<dbReference type="InParanoid" id="A0A1S3JL33"/>
<evidence type="ECO:0000313" key="4">
    <source>
        <dbReference type="RefSeq" id="XP_013411088.1"/>
    </source>
</evidence>
<feature type="compositionally biased region" description="Polar residues" evidence="2">
    <location>
        <begin position="244"/>
        <end position="259"/>
    </location>
</feature>
<evidence type="ECO:0000256" key="1">
    <source>
        <dbReference type="SAM" id="Coils"/>
    </source>
</evidence>
<protein>
    <submittedName>
        <fullName evidence="4">Uncharacterized protein LOC106174200</fullName>
    </submittedName>
</protein>
<keyword evidence="3" id="KW-1185">Reference proteome</keyword>
<dbReference type="Proteomes" id="UP000085678">
    <property type="component" value="Unplaced"/>
</dbReference>
<name>A0A1S3JL33_LINAN</name>
<evidence type="ECO:0000313" key="3">
    <source>
        <dbReference type="Proteomes" id="UP000085678"/>
    </source>
</evidence>
<keyword evidence="1" id="KW-0175">Coiled coil</keyword>
<dbReference type="GeneID" id="106174200"/>
<feature type="compositionally biased region" description="Basic and acidic residues" evidence="2">
    <location>
        <begin position="92"/>
        <end position="104"/>
    </location>
</feature>
<dbReference type="AlphaFoldDB" id="A0A1S3JL33"/>
<accession>A0A1S3JL33</accession>
<dbReference type="KEGG" id="lak:106174200"/>
<proteinExistence type="predicted"/>
<reference evidence="4" key="1">
    <citation type="submission" date="2025-08" db="UniProtKB">
        <authorList>
            <consortium name="RefSeq"/>
        </authorList>
    </citation>
    <scope>IDENTIFICATION</scope>
    <source>
        <tissue evidence="4">Gonads</tissue>
    </source>
</reference>
<gene>
    <name evidence="4" type="primary">LOC106174200</name>
</gene>
<organism evidence="3 4">
    <name type="scientific">Lingula anatina</name>
    <name type="common">Brachiopod</name>
    <name type="synonym">Lingula unguis</name>
    <dbReference type="NCBI Taxonomy" id="7574"/>
    <lineage>
        <taxon>Eukaryota</taxon>
        <taxon>Metazoa</taxon>
        <taxon>Spiralia</taxon>
        <taxon>Lophotrochozoa</taxon>
        <taxon>Brachiopoda</taxon>
        <taxon>Linguliformea</taxon>
        <taxon>Lingulata</taxon>
        <taxon>Lingulida</taxon>
        <taxon>Linguloidea</taxon>
        <taxon>Lingulidae</taxon>
        <taxon>Lingula</taxon>
    </lineage>
</organism>
<evidence type="ECO:0000256" key="2">
    <source>
        <dbReference type="SAM" id="MobiDB-lite"/>
    </source>
</evidence>
<feature type="region of interest" description="Disordered" evidence="2">
    <location>
        <begin position="77"/>
        <end position="104"/>
    </location>
</feature>
<sequence length="276" mass="32359">MAHFDDHLFNPMPGLSDIQKRHTYELYGHVLEVTREQKHRLELEENELKRQQAHYLHDMKREKTILEKELKDIKAKTRPFQDPRPSTCAPEFKSKEYPLNHPEYGEKQPARLLDRRRSEHDILHRNTGSEYQSGILDRDNINGSHPTLTAFSVASNYRTDFTNLLHPLKNGRPRSSTWSAANTGQRPQAKYWFDPSYGIQPRTMYRIKKANMVTSTLDHHHATTFQYRKKTEPNALSSRDRNRSYSWGNSSPGRQNLPSISKRHSDLTYLDVHNSI</sequence>
<dbReference type="RefSeq" id="XP_013411088.1">
    <property type="nucleotide sequence ID" value="XM_013555634.1"/>
</dbReference>
<feature type="region of interest" description="Disordered" evidence="2">
    <location>
        <begin position="228"/>
        <end position="260"/>
    </location>
</feature>